<dbReference type="Pfam" id="PF00248">
    <property type="entry name" value="Aldo_ket_red"/>
    <property type="match status" value="1"/>
</dbReference>
<dbReference type="GO" id="GO:0016491">
    <property type="term" value="F:oxidoreductase activity"/>
    <property type="evidence" value="ECO:0007669"/>
    <property type="project" value="UniProtKB-KW"/>
</dbReference>
<dbReference type="AlphaFoldDB" id="A0A4Q7PJ44"/>
<dbReference type="RefSeq" id="WP_130435262.1">
    <property type="nucleotide sequence ID" value="NZ_SGXF01000003.1"/>
</dbReference>
<dbReference type="Gene3D" id="3.20.20.100">
    <property type="entry name" value="NADP-dependent oxidoreductase domain"/>
    <property type="match status" value="1"/>
</dbReference>
<name>A0A4Q7PJ44_9FIRM</name>
<gene>
    <name evidence="3" type="ORF">EV209_1986</name>
</gene>
<dbReference type="PANTHER" id="PTHR43364:SF4">
    <property type="entry name" value="NAD(P)-LINKED OXIDOREDUCTASE SUPERFAMILY PROTEIN"/>
    <property type="match status" value="1"/>
</dbReference>
<sequence length="322" mass="37016">MEKIKLHNTDLTVSEICLGTVNYGSHYSKEESCLQMNTFLEAGGNFLDTALVYGDWGNEKSSSEKIIGQFLKEKQARSKVVLSTKGCHPFLETMHISRMNVECLGEDVERSLRHLQTDYIDLYFLHRDNENTPVEEILEGLEGQVKKGNLRYYGFSNWTLARAKEAEMYAKAHGLKGFVCNQAEFGLADVNEKPKDQVVLENDFYQYHKETQLNAMAYQCQANGYFARRLQGREIPENQKKRYAGLGNDAIFEKLKEFEKAGCFANHFLLNYIRKCKFPAIPICGCRTVKQLEDSIRGINEKVPGQMLEELISLKKKQVYDW</sequence>
<dbReference type="CDD" id="cd19082">
    <property type="entry name" value="AKR_AKR10A1_2"/>
    <property type="match status" value="1"/>
</dbReference>
<protein>
    <submittedName>
        <fullName evidence="3">Aryl-alcohol dehydrogenase-like predicted oxidoreductase</fullName>
    </submittedName>
</protein>
<dbReference type="InterPro" id="IPR023210">
    <property type="entry name" value="NADP_OxRdtase_dom"/>
</dbReference>
<reference evidence="3 4" key="1">
    <citation type="submission" date="2019-02" db="EMBL/GenBank/DDBJ databases">
        <title>Genomic Encyclopedia of Type Strains, Phase IV (KMG-IV): sequencing the most valuable type-strain genomes for metagenomic binning, comparative biology and taxonomic classification.</title>
        <authorList>
            <person name="Goeker M."/>
        </authorList>
    </citation>
    <scope>NUCLEOTIDE SEQUENCE [LARGE SCALE GENOMIC DNA]</scope>
    <source>
        <strain evidence="3 4">DSM 29486</strain>
    </source>
</reference>
<dbReference type="EMBL" id="SGXF01000003">
    <property type="protein sequence ID" value="RZT00662.1"/>
    <property type="molecule type" value="Genomic_DNA"/>
</dbReference>
<evidence type="ECO:0000256" key="1">
    <source>
        <dbReference type="ARBA" id="ARBA00023002"/>
    </source>
</evidence>
<dbReference type="Proteomes" id="UP000292927">
    <property type="component" value="Unassembled WGS sequence"/>
</dbReference>
<dbReference type="PANTHER" id="PTHR43364">
    <property type="entry name" value="NADH-SPECIFIC METHYLGLYOXAL REDUCTASE-RELATED"/>
    <property type="match status" value="1"/>
</dbReference>
<dbReference type="GO" id="GO:0005829">
    <property type="term" value="C:cytosol"/>
    <property type="evidence" value="ECO:0007669"/>
    <property type="project" value="TreeGrafter"/>
</dbReference>
<keyword evidence="4" id="KW-1185">Reference proteome</keyword>
<organism evidence="3 4">
    <name type="scientific">Cuneatibacter caecimuris</name>
    <dbReference type="NCBI Taxonomy" id="1796618"/>
    <lineage>
        <taxon>Bacteria</taxon>
        <taxon>Bacillati</taxon>
        <taxon>Bacillota</taxon>
        <taxon>Clostridia</taxon>
        <taxon>Lachnospirales</taxon>
        <taxon>Lachnospiraceae</taxon>
        <taxon>Cuneatibacter</taxon>
    </lineage>
</organism>
<evidence type="ECO:0000259" key="2">
    <source>
        <dbReference type="Pfam" id="PF00248"/>
    </source>
</evidence>
<proteinExistence type="predicted"/>
<dbReference type="InterPro" id="IPR036812">
    <property type="entry name" value="NAD(P)_OxRdtase_dom_sf"/>
</dbReference>
<comment type="caution">
    <text evidence="3">The sequence shown here is derived from an EMBL/GenBank/DDBJ whole genome shotgun (WGS) entry which is preliminary data.</text>
</comment>
<evidence type="ECO:0000313" key="4">
    <source>
        <dbReference type="Proteomes" id="UP000292927"/>
    </source>
</evidence>
<dbReference type="SUPFAM" id="SSF51430">
    <property type="entry name" value="NAD(P)-linked oxidoreductase"/>
    <property type="match status" value="1"/>
</dbReference>
<keyword evidence="1" id="KW-0560">Oxidoreductase</keyword>
<evidence type="ECO:0000313" key="3">
    <source>
        <dbReference type="EMBL" id="RZT00662.1"/>
    </source>
</evidence>
<feature type="domain" description="NADP-dependent oxidoreductase" evidence="2">
    <location>
        <begin position="15"/>
        <end position="311"/>
    </location>
</feature>
<dbReference type="InterPro" id="IPR050523">
    <property type="entry name" value="AKR_Detox_Biosynth"/>
</dbReference>
<accession>A0A4Q7PJ44</accession>
<dbReference type="OrthoDB" id="9804790at2"/>